<evidence type="ECO:0000313" key="4">
    <source>
        <dbReference type="Proteomes" id="UP000179524"/>
    </source>
</evidence>
<dbReference type="Proteomes" id="UP000179524">
    <property type="component" value="Unassembled WGS sequence"/>
</dbReference>
<proteinExistence type="predicted"/>
<dbReference type="AlphaFoldDB" id="A0A1S2LWG0"/>
<evidence type="ECO:0000256" key="1">
    <source>
        <dbReference type="SAM" id="Coils"/>
    </source>
</evidence>
<comment type="caution">
    <text evidence="3">The sequence shown here is derived from an EMBL/GenBank/DDBJ whole genome shotgun (WGS) entry which is preliminary data.</text>
</comment>
<reference evidence="3 4" key="1">
    <citation type="submission" date="2016-10" db="EMBL/GenBank/DDBJ databases">
        <title>Draft genome sequences of four alkaliphilic bacteria belonging to the Anaerobacillus genus.</title>
        <authorList>
            <person name="Bassil N.M."/>
            <person name="Lloyd J.R."/>
        </authorList>
    </citation>
    <scope>NUCLEOTIDE SEQUENCE [LARGE SCALE GENOMIC DNA]</scope>
    <source>
        <strain evidence="3 4">DSM 18345</strain>
    </source>
</reference>
<keyword evidence="2" id="KW-0472">Membrane</keyword>
<protein>
    <submittedName>
        <fullName evidence="3">Uncharacterized protein</fullName>
    </submittedName>
</protein>
<keyword evidence="2" id="KW-1133">Transmembrane helix</keyword>
<sequence>MKKVHFMQLFTICVYLVIGISIGLAFDKDWLKEEQMAYVQQLKNENALLQEEKEAWVNYVEDEINQIKIFAKADKENFQDLMNVFSNIGIKLEELPETIGVYQQNGIIVSLGEELEETYGLPHLSLEKIPSHEDLTIMYLSLLRLKEELSNEIVN</sequence>
<name>A0A1S2LWG0_9BACI</name>
<dbReference type="OrthoDB" id="2887363at2"/>
<evidence type="ECO:0000256" key="2">
    <source>
        <dbReference type="SAM" id="Phobius"/>
    </source>
</evidence>
<evidence type="ECO:0000313" key="3">
    <source>
        <dbReference type="EMBL" id="OIJ16891.1"/>
    </source>
</evidence>
<gene>
    <name evidence="3" type="ORF">BKP37_04310</name>
</gene>
<keyword evidence="1" id="KW-0175">Coiled coil</keyword>
<keyword evidence="2" id="KW-0812">Transmembrane</keyword>
<feature type="coiled-coil region" evidence="1">
    <location>
        <begin position="32"/>
        <end position="59"/>
    </location>
</feature>
<dbReference type="EMBL" id="MLQR01000002">
    <property type="protein sequence ID" value="OIJ16891.1"/>
    <property type="molecule type" value="Genomic_DNA"/>
</dbReference>
<accession>A0A1S2LWG0</accession>
<dbReference type="RefSeq" id="WP_071308452.1">
    <property type="nucleotide sequence ID" value="NZ_MLQR01000002.1"/>
</dbReference>
<feature type="transmembrane region" description="Helical" evidence="2">
    <location>
        <begin position="6"/>
        <end position="26"/>
    </location>
</feature>
<keyword evidence="4" id="KW-1185">Reference proteome</keyword>
<organism evidence="3 4">
    <name type="scientific">Anaerobacillus alkalilacustris</name>
    <dbReference type="NCBI Taxonomy" id="393763"/>
    <lineage>
        <taxon>Bacteria</taxon>
        <taxon>Bacillati</taxon>
        <taxon>Bacillota</taxon>
        <taxon>Bacilli</taxon>
        <taxon>Bacillales</taxon>
        <taxon>Bacillaceae</taxon>
        <taxon>Anaerobacillus</taxon>
    </lineage>
</organism>